<comment type="caution">
    <text evidence="5">The sequence shown here is derived from an EMBL/GenBank/DDBJ whole genome shotgun (WGS) entry which is preliminary data.</text>
</comment>
<dbReference type="SMART" id="SM01407">
    <property type="entry name" value="NAC"/>
    <property type="match status" value="1"/>
</dbReference>
<dbReference type="PROSITE" id="PS51151">
    <property type="entry name" value="NAC_AB"/>
    <property type="match status" value="1"/>
</dbReference>
<evidence type="ECO:0000256" key="3">
    <source>
        <dbReference type="SAM" id="MobiDB-lite"/>
    </source>
</evidence>
<dbReference type="InterPro" id="IPR038187">
    <property type="entry name" value="NAC_A/B_dom_sf"/>
</dbReference>
<dbReference type="FunFam" id="2.20.70.30:FF:000001">
    <property type="entry name" value="Transcription factor BTF3 homolog"/>
    <property type="match status" value="1"/>
</dbReference>
<evidence type="ECO:0000313" key="5">
    <source>
        <dbReference type="EMBL" id="KAK2718684.1"/>
    </source>
</evidence>
<dbReference type="InterPro" id="IPR039370">
    <property type="entry name" value="BTF3"/>
</dbReference>
<evidence type="ECO:0000259" key="4">
    <source>
        <dbReference type="PROSITE" id="PS51151"/>
    </source>
</evidence>
<sequence>MNADRLAKLQSQVRIGGPGTARRKKKVIHRTATTDDKKLQGSLKKLSVNNIPGIEEVNMFKDDGTIIHFNNPKVQASLAANTFAVSGHAEHKPIAEMLPSILNQLPSGSLHHLKERIVGGLGSLGGVGGAAGEEDDEVPALVENFDEASKTEGPTATTVEELITTATVSEIPVASAAETVLETGTAPEVGTAPMPPVLEAKSVENGQTEASKPEEKKE</sequence>
<dbReference type="CDD" id="cd22055">
    <property type="entry name" value="NAC_BTF3"/>
    <property type="match status" value="1"/>
</dbReference>
<dbReference type="Gene3D" id="2.20.70.30">
    <property type="entry name" value="Nascent polypeptide-associated complex domain"/>
    <property type="match status" value="1"/>
</dbReference>
<dbReference type="InterPro" id="IPR002715">
    <property type="entry name" value="Nas_poly-pep-assoc_cplx_dom"/>
</dbReference>
<name>A0AA88HZQ1_ARTSF</name>
<gene>
    <name evidence="5" type="ORF">QYM36_005875</name>
</gene>
<dbReference type="Proteomes" id="UP001187531">
    <property type="component" value="Unassembled WGS sequence"/>
</dbReference>
<comment type="similarity">
    <text evidence="1 2">Belongs to the NAC-beta family.</text>
</comment>
<dbReference type="PANTHER" id="PTHR10351">
    <property type="entry name" value="TRANSCRIPTION FACTOR BTF3 FAMILY MEMBER"/>
    <property type="match status" value="1"/>
</dbReference>
<protein>
    <recommendedName>
        <fullName evidence="2">Transcription factor BTF3</fullName>
    </recommendedName>
</protein>
<evidence type="ECO:0000256" key="1">
    <source>
        <dbReference type="ARBA" id="ARBA00005296"/>
    </source>
</evidence>
<feature type="region of interest" description="Disordered" evidence="3">
    <location>
        <begin position="180"/>
        <end position="218"/>
    </location>
</feature>
<dbReference type="EMBL" id="JAVRJZ010000009">
    <property type="protein sequence ID" value="KAK2718684.1"/>
    <property type="molecule type" value="Genomic_DNA"/>
</dbReference>
<proteinExistence type="inferred from homology"/>
<dbReference type="Pfam" id="PF01849">
    <property type="entry name" value="NAC"/>
    <property type="match status" value="1"/>
</dbReference>
<evidence type="ECO:0000313" key="6">
    <source>
        <dbReference type="Proteomes" id="UP001187531"/>
    </source>
</evidence>
<feature type="domain" description="NAC-A/B" evidence="4">
    <location>
        <begin position="33"/>
        <end position="98"/>
    </location>
</feature>
<dbReference type="EMBL" id="JAVRJZ010000009">
    <property type="protein sequence ID" value="KAK2718685.1"/>
    <property type="molecule type" value="Genomic_DNA"/>
</dbReference>
<organism evidence="5 6">
    <name type="scientific">Artemia franciscana</name>
    <name type="common">Brine shrimp</name>
    <name type="synonym">Artemia sanfranciscana</name>
    <dbReference type="NCBI Taxonomy" id="6661"/>
    <lineage>
        <taxon>Eukaryota</taxon>
        <taxon>Metazoa</taxon>
        <taxon>Ecdysozoa</taxon>
        <taxon>Arthropoda</taxon>
        <taxon>Crustacea</taxon>
        <taxon>Branchiopoda</taxon>
        <taxon>Anostraca</taxon>
        <taxon>Artemiidae</taxon>
        <taxon>Artemia</taxon>
    </lineage>
</organism>
<accession>A0AA88HZQ1</accession>
<keyword evidence="6" id="KW-1185">Reference proteome</keyword>
<dbReference type="AlphaFoldDB" id="A0AA88HZQ1"/>
<evidence type="ECO:0000256" key="2">
    <source>
        <dbReference type="RuleBase" id="RU361272"/>
    </source>
</evidence>
<reference evidence="5" key="1">
    <citation type="submission" date="2023-07" db="EMBL/GenBank/DDBJ databases">
        <title>Chromosome-level genome assembly of Artemia franciscana.</title>
        <authorList>
            <person name="Jo E."/>
        </authorList>
    </citation>
    <scope>NUCLEOTIDE SEQUENCE</scope>
    <source>
        <tissue evidence="5">Whole body</tissue>
    </source>
</reference>